<gene>
    <name evidence="3" type="ORF">I8747_29380</name>
</gene>
<sequence length="439" mass="47063">MARNRLPPIKNPPSGDGHHVTYRDMTPSERAEQEARQHAYERMLARQQAYADSLASPPRKQQAMAGCTFTKSCKLPDGVMDYLSPSGVIPTDAIKDYGELVVLGGRGADATGNIPLKKISGGALPAALGSLALGGEGLAPTGAGVATGGVIASALTGVVAMLWPSSLGDSALYTPEQLDALKEGRTRVRLHIEQRPEGTLKGYGYNTQKQRGWEMVPVVRFVAKGQQQVADFGDGVTLIWTPAVDPSSTSGIPPLEAAPQAPHIWIFPPTEQADTIIVNPIYPPEYKDFILVFPPGSGVQPLYIVLSVRKTPGTVTGQGQDIGGTWLAGAGSGLGSPIPTEIADQLRGKEFRSFDAFREAFWKAVGNDSDLRSQFRTVNQKLLDKGFSPYTPESGRVGSREKYELHHHVGIAQGGAIYDVDNLSVATPRRHIDIHRGTN</sequence>
<dbReference type="Pfam" id="PF06958">
    <property type="entry name" value="Pyocin_S"/>
    <property type="match status" value="1"/>
</dbReference>
<accession>A0AAJ0ZQH9</accession>
<dbReference type="EMBL" id="JAEEFW010000013">
    <property type="protein sequence ID" value="MBU4636932.1"/>
    <property type="molecule type" value="Genomic_DNA"/>
</dbReference>
<name>A0AAJ0ZQH9_9PSED</name>
<evidence type="ECO:0000259" key="2">
    <source>
        <dbReference type="SMART" id="SM00507"/>
    </source>
</evidence>
<dbReference type="InterPro" id="IPR003615">
    <property type="entry name" value="HNH_nuc"/>
</dbReference>
<comment type="caution">
    <text evidence="3">The sequence shown here is derived from an EMBL/GenBank/DDBJ whole genome shotgun (WGS) entry which is preliminary data.</text>
</comment>
<protein>
    <submittedName>
        <fullName evidence="3">S-type pyocin domain-containing protein</fullName>
    </submittedName>
</protein>
<feature type="region of interest" description="Disordered" evidence="1">
    <location>
        <begin position="1"/>
        <end position="37"/>
    </location>
</feature>
<proteinExistence type="predicted"/>
<dbReference type="AlphaFoldDB" id="A0AAJ0ZQH9"/>
<reference evidence="3" key="1">
    <citation type="submission" date="2020-12" db="EMBL/GenBank/DDBJ databases">
        <title>Generalized mutagenesis with transposon Tn5. A laboratory procedure for the identification of genes responsible for a bacterial phenotype and its regulation, illustrated with phenazine production in Pseudomonas chlororaphis.</title>
        <authorList>
            <person name="Muzio F."/>
            <person name="Sobrero P."/>
            <person name="Agaras B."/>
            <person name="Valverde C."/>
        </authorList>
    </citation>
    <scope>NUCLEOTIDE SEQUENCE</scope>
    <source>
        <strain evidence="3">SMMP3</strain>
    </source>
</reference>
<dbReference type="SMART" id="SM00507">
    <property type="entry name" value="HNHc"/>
    <property type="match status" value="1"/>
</dbReference>
<organism evidence="3 4">
    <name type="scientific">Pseudomonas chlororaphis subsp. aurantiaca</name>
    <dbReference type="NCBI Taxonomy" id="86192"/>
    <lineage>
        <taxon>Bacteria</taxon>
        <taxon>Pseudomonadati</taxon>
        <taxon>Pseudomonadota</taxon>
        <taxon>Gammaproteobacteria</taxon>
        <taxon>Pseudomonadales</taxon>
        <taxon>Pseudomonadaceae</taxon>
        <taxon>Pseudomonas</taxon>
    </lineage>
</organism>
<feature type="domain" description="HNH nuclease" evidence="2">
    <location>
        <begin position="377"/>
        <end position="432"/>
    </location>
</feature>
<dbReference type="InterPro" id="IPR016128">
    <property type="entry name" value="Pyosin/cloacin_T_dom"/>
</dbReference>
<evidence type="ECO:0000313" key="3">
    <source>
        <dbReference type="EMBL" id="MBU4636932.1"/>
    </source>
</evidence>
<feature type="compositionally biased region" description="Basic and acidic residues" evidence="1">
    <location>
        <begin position="16"/>
        <end position="37"/>
    </location>
</feature>
<dbReference type="Pfam" id="PF21431">
    <property type="entry name" value="Col-Pyo_DNase"/>
    <property type="match status" value="1"/>
</dbReference>
<evidence type="ECO:0000313" key="4">
    <source>
        <dbReference type="Proteomes" id="UP000787568"/>
    </source>
</evidence>
<dbReference type="RefSeq" id="WP_216311587.1">
    <property type="nucleotide sequence ID" value="NZ_JAEEFW010000013.1"/>
</dbReference>
<dbReference type="Proteomes" id="UP000787568">
    <property type="component" value="Unassembled WGS sequence"/>
</dbReference>
<evidence type="ECO:0000256" key="1">
    <source>
        <dbReference type="SAM" id="MobiDB-lite"/>
    </source>
</evidence>